<protein>
    <recommendedName>
        <fullName evidence="7">THO complex subunit 5B</fullName>
    </recommendedName>
</protein>
<evidence type="ECO:0000256" key="2">
    <source>
        <dbReference type="ARBA" id="ARBA00008044"/>
    </source>
</evidence>
<comment type="subcellular location">
    <subcellularLocation>
        <location evidence="1">Nucleus</location>
    </subcellularLocation>
</comment>
<dbReference type="PANTHER" id="PTHR13375:SF3">
    <property type="entry name" value="THO COMPLEX SUBUNIT 5 HOMOLOG"/>
    <property type="match status" value="1"/>
</dbReference>
<evidence type="ECO:0000256" key="1">
    <source>
        <dbReference type="ARBA" id="ARBA00004123"/>
    </source>
</evidence>
<evidence type="ECO:0000313" key="5">
    <source>
        <dbReference type="EMBL" id="KAF9599972.1"/>
    </source>
</evidence>
<accession>A0A835HKG4</accession>
<comment type="caution">
    <text evidence="5">The sequence shown here is derived from an EMBL/GenBank/DDBJ whole genome shotgun (WGS) entry which is preliminary data.</text>
</comment>
<evidence type="ECO:0000256" key="4">
    <source>
        <dbReference type="SAM" id="MobiDB-lite"/>
    </source>
</evidence>
<feature type="compositionally biased region" description="Polar residues" evidence="4">
    <location>
        <begin position="263"/>
        <end position="278"/>
    </location>
</feature>
<dbReference type="OrthoDB" id="20582at2759"/>
<feature type="compositionally biased region" description="Acidic residues" evidence="4">
    <location>
        <begin position="611"/>
        <end position="628"/>
    </location>
</feature>
<feature type="region of interest" description="Disordered" evidence="4">
    <location>
        <begin position="528"/>
        <end position="553"/>
    </location>
</feature>
<sequence length="803" mass="90922">MEVDEEAVVNKKSAYIMLEESRKSMEEIAAKILFIKKEGRSKSELKELVTLMSIHLVNLRQANRSILLEEDRVKAETERAKAPVDFTTLQLHNLLYEKNHYLKAIKACTDFKSKYPDIELVPEAEFFSSAPKDIKETSMSKDSAHDLMLKRLNFELHQRKELCKLHQKLEQRKTSLLETIANRKKFLSSLPSHLKSLKKASLPVQQQLGVLHTKKLKQHHLAELLPPCLYVIYSQFLAQKEAFGECVDLDIVGNMKDAQAYAQKQANKDTGTSASAESNKLDDDAPDEEDDGQRRRKRPKKAPAKETLHQTGIFQLHPLRVMLHIYNDELSGAKPAKLVTLKFEYLLKLNVVCVGIEGSHKPETNILCNLFPDDTGIELPHQSAKFIAGDSVAFDEKGTSRPYKWAQHLAGIDFLPEVSPLLTDSEAQSSATIKNSAVISGLSLYRQQNRVQTVVKRIRSRVKAQLALVEQLDSLMKLKWPTLTCENVPWALHTPSCGFQSFSPFMSSPNLASSFPIVASEQVSDHMDLGMDERPGRSKEDMESAREDGELPSTVQVPTLVNGVKTPPPKGSDLEHSRQLTLISKSITPRFNKSRSQSFRKYDENTELVLDSESDADDQTEIEQETEDTANVGSHEMVDNAWEEYGVREFVLVLNRKTDENGKTINLEAKIKISTEYPLRPPHFSLNFYNGLPGEKPCNRVSFEWYNELRTMEAEVNLHILRMLPSEYENYILAHQVCFLAMLFDFSINEGHASSKTTNGTSVVDIGLSKPVDGKILARSFRGRDRRKMISWKDMECTPGYPC</sequence>
<reference evidence="5 6" key="1">
    <citation type="submission" date="2020-10" db="EMBL/GenBank/DDBJ databases">
        <title>The Coptis chinensis genome and diversification of protoberbering-type alkaloids.</title>
        <authorList>
            <person name="Wang B."/>
            <person name="Shu S."/>
            <person name="Song C."/>
            <person name="Liu Y."/>
        </authorList>
    </citation>
    <scope>NUCLEOTIDE SEQUENCE [LARGE SCALE GENOMIC DNA]</scope>
    <source>
        <strain evidence="5">HL-2020</strain>
        <tissue evidence="5">Leaf</tissue>
    </source>
</reference>
<dbReference type="EMBL" id="JADFTS010000006">
    <property type="protein sequence ID" value="KAF9599972.1"/>
    <property type="molecule type" value="Genomic_DNA"/>
</dbReference>
<evidence type="ECO:0000313" key="6">
    <source>
        <dbReference type="Proteomes" id="UP000631114"/>
    </source>
</evidence>
<keyword evidence="6" id="KW-1185">Reference proteome</keyword>
<dbReference type="AlphaFoldDB" id="A0A835HKG4"/>
<dbReference type="PANTHER" id="PTHR13375">
    <property type="entry name" value="FMS INTERACTING PROTEIN"/>
    <property type="match status" value="1"/>
</dbReference>
<evidence type="ECO:0000256" key="3">
    <source>
        <dbReference type="ARBA" id="ARBA00023242"/>
    </source>
</evidence>
<name>A0A835HKG4_9MAGN</name>
<dbReference type="GO" id="GO:0003729">
    <property type="term" value="F:mRNA binding"/>
    <property type="evidence" value="ECO:0007669"/>
    <property type="project" value="TreeGrafter"/>
</dbReference>
<dbReference type="InterPro" id="IPR019163">
    <property type="entry name" value="THO_Thoc5"/>
</dbReference>
<organism evidence="5 6">
    <name type="scientific">Coptis chinensis</name>
    <dbReference type="NCBI Taxonomy" id="261450"/>
    <lineage>
        <taxon>Eukaryota</taxon>
        <taxon>Viridiplantae</taxon>
        <taxon>Streptophyta</taxon>
        <taxon>Embryophyta</taxon>
        <taxon>Tracheophyta</taxon>
        <taxon>Spermatophyta</taxon>
        <taxon>Magnoliopsida</taxon>
        <taxon>Ranunculales</taxon>
        <taxon>Ranunculaceae</taxon>
        <taxon>Coptidoideae</taxon>
        <taxon>Coptis</taxon>
    </lineage>
</organism>
<feature type="region of interest" description="Disordered" evidence="4">
    <location>
        <begin position="263"/>
        <end position="307"/>
    </location>
</feature>
<dbReference type="GO" id="GO:0000445">
    <property type="term" value="C:THO complex part of transcription export complex"/>
    <property type="evidence" value="ECO:0007669"/>
    <property type="project" value="TreeGrafter"/>
</dbReference>
<feature type="compositionally biased region" description="Basic and acidic residues" evidence="4">
    <location>
        <begin position="528"/>
        <end position="549"/>
    </location>
</feature>
<evidence type="ECO:0008006" key="7">
    <source>
        <dbReference type="Google" id="ProtNLM"/>
    </source>
</evidence>
<proteinExistence type="inferred from homology"/>
<keyword evidence="3" id="KW-0539">Nucleus</keyword>
<dbReference type="GO" id="GO:0006406">
    <property type="term" value="P:mRNA export from nucleus"/>
    <property type="evidence" value="ECO:0007669"/>
    <property type="project" value="TreeGrafter"/>
</dbReference>
<comment type="similarity">
    <text evidence="2">Belongs to the THOC5 family.</text>
</comment>
<dbReference type="Proteomes" id="UP000631114">
    <property type="component" value="Unassembled WGS sequence"/>
</dbReference>
<dbReference type="Pfam" id="PF09766">
    <property type="entry name" value="FmiP_Thoc5"/>
    <property type="match status" value="1"/>
</dbReference>
<gene>
    <name evidence="5" type="ORF">IFM89_002007</name>
</gene>
<feature type="region of interest" description="Disordered" evidence="4">
    <location>
        <begin position="611"/>
        <end position="630"/>
    </location>
</feature>